<dbReference type="SUPFAM" id="SSF51445">
    <property type="entry name" value="(Trans)glycosidases"/>
    <property type="match status" value="1"/>
</dbReference>
<name>A0A916NBJ5_9BACT</name>
<accession>A0A916NBJ5</accession>
<dbReference type="InterPro" id="IPR013780">
    <property type="entry name" value="Glyco_hydro_b"/>
</dbReference>
<dbReference type="Pfam" id="PF00128">
    <property type="entry name" value="Alpha-amylase"/>
    <property type="match status" value="1"/>
</dbReference>
<keyword evidence="4 6" id="KW-0326">Glycosidase</keyword>
<evidence type="ECO:0000259" key="5">
    <source>
        <dbReference type="SMART" id="SM00642"/>
    </source>
</evidence>
<dbReference type="Pfam" id="PF02922">
    <property type="entry name" value="CBM_48"/>
    <property type="match status" value="1"/>
</dbReference>
<dbReference type="Pfam" id="PF21331">
    <property type="entry name" value="Isoamylase_C"/>
    <property type="match status" value="1"/>
</dbReference>
<dbReference type="Gene3D" id="2.60.40.1180">
    <property type="entry name" value="Golgi alpha-mannosidase II"/>
    <property type="match status" value="1"/>
</dbReference>
<dbReference type="InterPro" id="IPR017853">
    <property type="entry name" value="GH"/>
</dbReference>
<dbReference type="FunFam" id="3.20.20.80:FF:000054">
    <property type="entry name" value="Glycogen debranching enzyme"/>
    <property type="match status" value="1"/>
</dbReference>
<dbReference type="EC" id="3.2.1.-" evidence="6"/>
<evidence type="ECO:0000313" key="6">
    <source>
        <dbReference type="EMBL" id="CAG4998435.1"/>
    </source>
</evidence>
<evidence type="ECO:0000256" key="2">
    <source>
        <dbReference type="ARBA" id="ARBA00022801"/>
    </source>
</evidence>
<dbReference type="InterPro" id="IPR006047">
    <property type="entry name" value="GH13_cat_dom"/>
</dbReference>
<organism evidence="6 7">
    <name type="scientific">Dyadobacter helix</name>
    <dbReference type="NCBI Taxonomy" id="2822344"/>
    <lineage>
        <taxon>Bacteria</taxon>
        <taxon>Pseudomonadati</taxon>
        <taxon>Bacteroidota</taxon>
        <taxon>Cytophagia</taxon>
        <taxon>Cytophagales</taxon>
        <taxon>Spirosomataceae</taxon>
        <taxon>Dyadobacter</taxon>
    </lineage>
</organism>
<dbReference type="GO" id="GO:0005980">
    <property type="term" value="P:glycogen catabolic process"/>
    <property type="evidence" value="ECO:0007669"/>
    <property type="project" value="InterPro"/>
</dbReference>
<keyword evidence="3" id="KW-0809">Transit peptide</keyword>
<keyword evidence="7" id="KW-1185">Reference proteome</keyword>
<dbReference type="Gene3D" id="3.20.20.80">
    <property type="entry name" value="Glycosidases"/>
    <property type="match status" value="1"/>
</dbReference>
<protein>
    <submittedName>
        <fullName evidence="6">Glycogen operon protein GlgX</fullName>
        <ecNumber evidence="6">3.2.1.-</ecNumber>
    </submittedName>
</protein>
<feature type="domain" description="Glycosyl hydrolase family 13 catalytic" evidence="5">
    <location>
        <begin position="167"/>
        <end position="577"/>
    </location>
</feature>
<dbReference type="Proteomes" id="UP000680038">
    <property type="component" value="Unassembled WGS sequence"/>
</dbReference>
<dbReference type="CDD" id="cd11326">
    <property type="entry name" value="AmyAc_Glg_debranch"/>
    <property type="match status" value="1"/>
</dbReference>
<keyword evidence="2 6" id="KW-0378">Hydrolase</keyword>
<proteinExistence type="inferred from homology"/>
<sequence length="706" mass="80598">MATDIRIDYYPTHEQQGIKFRRGHVLPFGATMVPNGINFSIYSSEAIDCTLVLFERGEAEPFVEIRFPEEFRTGNVYSMIVFDLDYERLEYGYRMDGPFQPEQGHRFDKSIILSDPYAKAIGGRDTWLAKPNWDNIYPYRSRLVFEDFDWENDHPLETPIEDLLIYEMHVRGFTQHPSANVKNPGTFAAIKSKIAYLKELGINCVELMPIYEFDEWENSRENPVTGGLIVNFWGYSTVNFFSPKAGYAATGKFGMQVDELKTLVKELHKNGIEVMLDVVFNHTAEGDHRGHTISFRGIDNKTYYMLTPEGYYFNFSGTGNTLNCNNPVVRNMVLDCLRYWAADYHIDGFRFDLAAILGRDQNGAPLSNPPLLESLAYDPILAKCKLVAEAWDAGGLYQVGSFPAYGRWAEWNGKYRDSIRKFLKGDEGMIGEIAQCVQGWPDLYYYRGPTASINFISCHDGFTLYDLFAYNHKHNDANGENNNDGGNDNHSWNCGVEGETDDENINRLRHKQIKNALAILMVSQGVPMILSGDEMGVTKNGNNNTYCHDNELNWVDWGLLEKNSDLHNFAKHIFRFRKAHPVLRSRTHFQHRDYVNSGYPDISFHGTQAWHADFSSTSRCLAFMLDGSHAKGGTIKDDMVYVAMNSYWDALYYELPALPVGREWYIAANTDMPEGEDIFDIGKEHRLADQTRFLVGGRSTVILIGK</sequence>
<gene>
    <name evidence="6" type="primary">glgX</name>
    <name evidence="6" type="ORF">DYBT9275_02000</name>
</gene>
<dbReference type="RefSeq" id="WP_215238681.1">
    <property type="nucleotide sequence ID" value="NZ_CAJRAF010000002.1"/>
</dbReference>
<dbReference type="InterPro" id="IPR014756">
    <property type="entry name" value="Ig_E-set"/>
</dbReference>
<evidence type="ECO:0000256" key="4">
    <source>
        <dbReference type="ARBA" id="ARBA00023295"/>
    </source>
</evidence>
<evidence type="ECO:0000256" key="3">
    <source>
        <dbReference type="ARBA" id="ARBA00022946"/>
    </source>
</evidence>
<dbReference type="AlphaFoldDB" id="A0A916NBJ5"/>
<reference evidence="6" key="1">
    <citation type="submission" date="2021-04" db="EMBL/GenBank/DDBJ databases">
        <authorList>
            <person name="Rodrigo-Torres L."/>
            <person name="Arahal R. D."/>
            <person name="Lucena T."/>
        </authorList>
    </citation>
    <scope>NUCLEOTIDE SEQUENCE</scope>
    <source>
        <strain evidence="6">CECT 9275</strain>
    </source>
</reference>
<comment type="similarity">
    <text evidence="1">Belongs to the glycosyl hydrolase 13 family.</text>
</comment>
<dbReference type="SMART" id="SM00642">
    <property type="entry name" value="Aamy"/>
    <property type="match status" value="1"/>
</dbReference>
<dbReference type="InterPro" id="IPR011837">
    <property type="entry name" value="Glycogen_debranch_GlgX"/>
</dbReference>
<comment type="caution">
    <text evidence="6">The sequence shown here is derived from an EMBL/GenBank/DDBJ whole genome shotgun (WGS) entry which is preliminary data.</text>
</comment>
<dbReference type="CDD" id="cd11234">
    <property type="entry name" value="E_set_GDE_N"/>
    <property type="match status" value="1"/>
</dbReference>
<dbReference type="InterPro" id="IPR048644">
    <property type="entry name" value="Isoamylase_C"/>
</dbReference>
<dbReference type="InterPro" id="IPR004193">
    <property type="entry name" value="Glyco_hydro_13_N"/>
</dbReference>
<dbReference type="PANTHER" id="PTHR43002">
    <property type="entry name" value="GLYCOGEN DEBRANCHING ENZYME"/>
    <property type="match status" value="1"/>
</dbReference>
<dbReference type="InterPro" id="IPR013783">
    <property type="entry name" value="Ig-like_fold"/>
</dbReference>
<evidence type="ECO:0000313" key="7">
    <source>
        <dbReference type="Proteomes" id="UP000680038"/>
    </source>
</evidence>
<dbReference type="SUPFAM" id="SSF51011">
    <property type="entry name" value="Glycosyl hydrolase domain"/>
    <property type="match status" value="1"/>
</dbReference>
<dbReference type="Gene3D" id="2.60.40.10">
    <property type="entry name" value="Immunoglobulins"/>
    <property type="match status" value="1"/>
</dbReference>
<dbReference type="GO" id="GO:0004135">
    <property type="term" value="F:amylo-alpha-1,6-glucosidase activity"/>
    <property type="evidence" value="ECO:0007669"/>
    <property type="project" value="InterPro"/>
</dbReference>
<dbReference type="NCBIfam" id="TIGR02100">
    <property type="entry name" value="glgX_debranch"/>
    <property type="match status" value="1"/>
</dbReference>
<dbReference type="EMBL" id="CAJRAF010000002">
    <property type="protein sequence ID" value="CAG4998435.1"/>
    <property type="molecule type" value="Genomic_DNA"/>
</dbReference>
<evidence type="ECO:0000256" key="1">
    <source>
        <dbReference type="ARBA" id="ARBA00008061"/>
    </source>
</evidence>
<dbReference type="SUPFAM" id="SSF81296">
    <property type="entry name" value="E set domains"/>
    <property type="match status" value="1"/>
</dbReference>